<evidence type="ECO:0000256" key="5">
    <source>
        <dbReference type="SAM" id="Phobius"/>
    </source>
</evidence>
<keyword evidence="8" id="KW-1185">Reference proteome</keyword>
<evidence type="ECO:0000256" key="1">
    <source>
        <dbReference type="ARBA" id="ARBA00004127"/>
    </source>
</evidence>
<gene>
    <name evidence="7" type="ORF">HQN59_08685</name>
</gene>
<sequence length="117" mass="13037">MREPRWRREGEEPDYRFSLANERTFLAWIRTALSLLAGGVLLEQFATRLSPRAALVTLATSLAVLAALLSLIAYVRWRANEIAMRHKRPLPSSVALPLLALAVFVVAGAIAMLLLRQ</sequence>
<organism evidence="7 8">
    <name type="scientific">Piscinibacter koreensis</name>
    <dbReference type="NCBI Taxonomy" id="2742824"/>
    <lineage>
        <taxon>Bacteria</taxon>
        <taxon>Pseudomonadati</taxon>
        <taxon>Pseudomonadota</taxon>
        <taxon>Betaproteobacteria</taxon>
        <taxon>Burkholderiales</taxon>
        <taxon>Sphaerotilaceae</taxon>
        <taxon>Piscinibacter</taxon>
    </lineage>
</organism>
<accession>A0A7Y6TW77</accession>
<reference evidence="7 8" key="1">
    <citation type="submission" date="2020-06" db="EMBL/GenBank/DDBJ databases">
        <title>Schlegella sp. ID0723 isolated from air conditioner.</title>
        <authorList>
            <person name="Kim D.Y."/>
            <person name="Kim D.-U."/>
        </authorList>
    </citation>
    <scope>NUCLEOTIDE SEQUENCE [LARGE SCALE GENOMIC DNA]</scope>
    <source>
        <strain evidence="7 8">ID0723</strain>
    </source>
</reference>
<dbReference type="EMBL" id="JABWMJ010000003">
    <property type="protein sequence ID" value="NUZ05839.1"/>
    <property type="molecule type" value="Genomic_DNA"/>
</dbReference>
<evidence type="ECO:0000313" key="7">
    <source>
        <dbReference type="EMBL" id="NUZ05839.1"/>
    </source>
</evidence>
<feature type="transmembrane region" description="Helical" evidence="5">
    <location>
        <begin position="94"/>
        <end position="115"/>
    </location>
</feature>
<feature type="transmembrane region" description="Helical" evidence="5">
    <location>
        <begin position="54"/>
        <end position="74"/>
    </location>
</feature>
<keyword evidence="3 5" id="KW-1133">Transmembrane helix</keyword>
<evidence type="ECO:0000256" key="2">
    <source>
        <dbReference type="ARBA" id="ARBA00022692"/>
    </source>
</evidence>
<dbReference type="GO" id="GO:0012505">
    <property type="term" value="C:endomembrane system"/>
    <property type="evidence" value="ECO:0007669"/>
    <property type="project" value="UniProtKB-SubCell"/>
</dbReference>
<dbReference type="AlphaFoldDB" id="A0A7Y6TW77"/>
<evidence type="ECO:0000256" key="3">
    <source>
        <dbReference type="ARBA" id="ARBA00022989"/>
    </source>
</evidence>
<keyword evidence="4 5" id="KW-0472">Membrane</keyword>
<dbReference type="Proteomes" id="UP000529637">
    <property type="component" value="Unassembled WGS sequence"/>
</dbReference>
<keyword evidence="2 5" id="KW-0812">Transmembrane</keyword>
<protein>
    <submittedName>
        <fullName evidence="7">DUF202 domain-containing protein</fullName>
    </submittedName>
</protein>
<dbReference type="InterPro" id="IPR003807">
    <property type="entry name" value="DUF202"/>
</dbReference>
<proteinExistence type="predicted"/>
<evidence type="ECO:0000313" key="8">
    <source>
        <dbReference type="Proteomes" id="UP000529637"/>
    </source>
</evidence>
<name>A0A7Y6TW77_9BURK</name>
<evidence type="ECO:0000256" key="4">
    <source>
        <dbReference type="ARBA" id="ARBA00023136"/>
    </source>
</evidence>
<comment type="caution">
    <text evidence="7">The sequence shown here is derived from an EMBL/GenBank/DDBJ whole genome shotgun (WGS) entry which is preliminary data.</text>
</comment>
<comment type="subcellular location">
    <subcellularLocation>
        <location evidence="1">Endomembrane system</location>
        <topology evidence="1">Multi-pass membrane protein</topology>
    </subcellularLocation>
</comment>
<dbReference type="Pfam" id="PF02656">
    <property type="entry name" value="DUF202"/>
    <property type="match status" value="1"/>
</dbReference>
<dbReference type="RefSeq" id="WP_176068158.1">
    <property type="nucleotide sequence ID" value="NZ_JABWMJ010000003.1"/>
</dbReference>
<evidence type="ECO:0000259" key="6">
    <source>
        <dbReference type="Pfam" id="PF02656"/>
    </source>
</evidence>
<feature type="transmembrane region" description="Helical" evidence="5">
    <location>
        <begin position="25"/>
        <end position="42"/>
    </location>
</feature>
<feature type="domain" description="DUF202" evidence="6">
    <location>
        <begin position="16"/>
        <end position="81"/>
    </location>
</feature>